<accession>A0A918KZF7</accession>
<reference evidence="1" key="2">
    <citation type="submission" date="2020-09" db="EMBL/GenBank/DDBJ databases">
        <authorList>
            <person name="Sun Q."/>
            <person name="Ohkuma M."/>
        </authorList>
    </citation>
    <scope>NUCLEOTIDE SEQUENCE</scope>
    <source>
        <strain evidence="1">JCM 4346</strain>
    </source>
</reference>
<sequence>MTIGRVINRKSPELGNGVIETCYNRRQLRKHPTWDYPTPLEIRQRHDQGRLRVRAEPDTRRYLTGQNPAPLQVGLTGVPRRELDSLIDQIADDWQMVADRDLTRHIGRPCLRPSARGIGQLEYHHRVPAALL</sequence>
<gene>
    <name evidence="1" type="ORF">GCM10010251_87230</name>
</gene>
<dbReference type="AlphaFoldDB" id="A0A918KZF7"/>
<name>A0A918KZF7_9ACTN</name>
<proteinExistence type="predicted"/>
<dbReference type="EMBL" id="BMSX01000033">
    <property type="protein sequence ID" value="GGR56876.1"/>
    <property type="molecule type" value="Genomic_DNA"/>
</dbReference>
<evidence type="ECO:0000313" key="2">
    <source>
        <dbReference type="Proteomes" id="UP000658320"/>
    </source>
</evidence>
<dbReference type="Proteomes" id="UP000658320">
    <property type="component" value="Unassembled WGS sequence"/>
</dbReference>
<keyword evidence="2" id="KW-1185">Reference proteome</keyword>
<dbReference type="RefSeq" id="WP_189943573.1">
    <property type="nucleotide sequence ID" value="NZ_BMSX01000033.1"/>
</dbReference>
<reference evidence="1" key="1">
    <citation type="journal article" date="2014" name="Int. J. Syst. Evol. Microbiol.">
        <title>Complete genome sequence of Corynebacterium casei LMG S-19264T (=DSM 44701T), isolated from a smear-ripened cheese.</title>
        <authorList>
            <consortium name="US DOE Joint Genome Institute (JGI-PGF)"/>
            <person name="Walter F."/>
            <person name="Albersmeier A."/>
            <person name="Kalinowski J."/>
            <person name="Ruckert C."/>
        </authorList>
    </citation>
    <scope>NUCLEOTIDE SEQUENCE</scope>
    <source>
        <strain evidence="1">JCM 4346</strain>
    </source>
</reference>
<evidence type="ECO:0000313" key="1">
    <source>
        <dbReference type="EMBL" id="GGR56876.1"/>
    </source>
</evidence>
<protein>
    <submittedName>
        <fullName evidence="1">Uncharacterized protein</fullName>
    </submittedName>
</protein>
<organism evidence="1 2">
    <name type="scientific">Streptomyces aurantiogriseus</name>
    <dbReference type="NCBI Taxonomy" id="66870"/>
    <lineage>
        <taxon>Bacteria</taxon>
        <taxon>Bacillati</taxon>
        <taxon>Actinomycetota</taxon>
        <taxon>Actinomycetes</taxon>
        <taxon>Kitasatosporales</taxon>
        <taxon>Streptomycetaceae</taxon>
        <taxon>Streptomyces</taxon>
    </lineage>
</organism>
<comment type="caution">
    <text evidence="1">The sequence shown here is derived from an EMBL/GenBank/DDBJ whole genome shotgun (WGS) entry which is preliminary data.</text>
</comment>